<dbReference type="CDD" id="cd13665">
    <property type="entry name" value="PBP2_TRAP_Dctp3_4"/>
    <property type="match status" value="1"/>
</dbReference>
<dbReference type="NCBIfam" id="NF037995">
    <property type="entry name" value="TRAP_S1"/>
    <property type="match status" value="1"/>
</dbReference>
<feature type="signal peptide" evidence="2">
    <location>
        <begin position="1"/>
        <end position="27"/>
    </location>
</feature>
<evidence type="ECO:0000256" key="1">
    <source>
        <dbReference type="ARBA" id="ARBA00022729"/>
    </source>
</evidence>
<name>A0A1X7NF31_9HYPH</name>
<gene>
    <name evidence="3" type="ORF">SAMN02982922_1739</name>
</gene>
<keyword evidence="4" id="KW-1185">Reference proteome</keyword>
<dbReference type="EMBL" id="FXBL01000004">
    <property type="protein sequence ID" value="SMH36361.1"/>
    <property type="molecule type" value="Genomic_DNA"/>
</dbReference>
<dbReference type="InterPro" id="IPR038404">
    <property type="entry name" value="TRAP_DctP_sf"/>
</dbReference>
<protein>
    <submittedName>
        <fullName evidence="3">TRAP-type C4-dicarboxylate transport system, substrate-binding protein</fullName>
    </submittedName>
</protein>
<reference evidence="3 4" key="1">
    <citation type="submission" date="2017-04" db="EMBL/GenBank/DDBJ databases">
        <authorList>
            <person name="Afonso C.L."/>
            <person name="Miller P.J."/>
            <person name="Scott M.A."/>
            <person name="Spackman E."/>
            <person name="Goraichik I."/>
            <person name="Dimitrov K.M."/>
            <person name="Suarez D.L."/>
            <person name="Swayne D.E."/>
        </authorList>
    </citation>
    <scope>NUCLEOTIDE SEQUENCE [LARGE SCALE GENOMIC DNA]</scope>
    <source>
        <strain evidence="3 4">B5P</strain>
    </source>
</reference>
<organism evidence="3 4">
    <name type="scientific">Mesorhizobium australicum</name>
    <dbReference type="NCBI Taxonomy" id="536018"/>
    <lineage>
        <taxon>Bacteria</taxon>
        <taxon>Pseudomonadati</taxon>
        <taxon>Pseudomonadota</taxon>
        <taxon>Alphaproteobacteria</taxon>
        <taxon>Hyphomicrobiales</taxon>
        <taxon>Phyllobacteriaceae</taxon>
        <taxon>Mesorhizobium</taxon>
    </lineage>
</organism>
<feature type="chain" id="PRO_5013344596" evidence="2">
    <location>
        <begin position="28"/>
        <end position="348"/>
    </location>
</feature>
<evidence type="ECO:0000313" key="4">
    <source>
        <dbReference type="Proteomes" id="UP000193083"/>
    </source>
</evidence>
<keyword evidence="1 2" id="KW-0732">Signal</keyword>
<evidence type="ECO:0000313" key="3">
    <source>
        <dbReference type="EMBL" id="SMH36361.1"/>
    </source>
</evidence>
<dbReference type="Proteomes" id="UP000193083">
    <property type="component" value="Unassembled WGS sequence"/>
</dbReference>
<dbReference type="RefSeq" id="WP_085463808.1">
    <property type="nucleotide sequence ID" value="NZ_FXBL01000004.1"/>
</dbReference>
<accession>A0A1X7NF31</accession>
<evidence type="ECO:0000256" key="2">
    <source>
        <dbReference type="SAM" id="SignalP"/>
    </source>
</evidence>
<dbReference type="Pfam" id="PF03480">
    <property type="entry name" value="DctP"/>
    <property type="match status" value="1"/>
</dbReference>
<dbReference type="GO" id="GO:0055085">
    <property type="term" value="P:transmembrane transport"/>
    <property type="evidence" value="ECO:0007669"/>
    <property type="project" value="InterPro"/>
</dbReference>
<dbReference type="AlphaFoldDB" id="A0A1X7NF31"/>
<dbReference type="OrthoDB" id="7822595at2"/>
<dbReference type="Gene3D" id="3.40.190.170">
    <property type="entry name" value="Bacterial extracellular solute-binding protein, family 7"/>
    <property type="match status" value="1"/>
</dbReference>
<sequence length="348" mass="37299">MKWNRIAAFAFFAAAAAAGVTATNAWAQDVTLRYSQWLPANYALQKDIIDPWIAEVERVTEGRVKVNKTPKVVGTVAGQYDVVVDGLADIALIVPGYTPGRFPYVEGMELPFLGDDPTAGSPVTQKTYDKFVAPTGEFKDIVVLSMFRGTSAHFVVKDKTLNSLNDVKGLKLRSPQLAVSTALELMGAVPITKPMSEVYELASNGTIDGGVIPLDTTLAFNLPGVLNKYIEAPGGLASTVVIIGMSPAAWEKIPAKDQDAIKSVSGLTLATNAGKAYSASLKDAYAKVEGLGMKIETVSDEFLSSIKSVLTPIRTDWIKMAKEKGLPDPEAMLTFFETEYAAAPKAEK</sequence>
<dbReference type="PANTHER" id="PTHR33376:SF15">
    <property type="entry name" value="BLL6794 PROTEIN"/>
    <property type="match status" value="1"/>
</dbReference>
<dbReference type="InterPro" id="IPR018389">
    <property type="entry name" value="DctP_fam"/>
</dbReference>
<proteinExistence type="predicted"/>
<dbReference type="PANTHER" id="PTHR33376">
    <property type="match status" value="1"/>
</dbReference>